<proteinExistence type="predicted"/>
<feature type="region of interest" description="Disordered" evidence="1">
    <location>
        <begin position="912"/>
        <end position="931"/>
    </location>
</feature>
<comment type="caution">
    <text evidence="2">The sequence shown here is derived from an EMBL/GenBank/DDBJ whole genome shotgun (WGS) entry which is preliminary data.</text>
</comment>
<name>A0A9P4LHF6_9PLEO</name>
<reference evidence="2" key="1">
    <citation type="journal article" date="2020" name="Stud. Mycol.">
        <title>101 Dothideomycetes genomes: a test case for predicting lifestyles and emergence of pathogens.</title>
        <authorList>
            <person name="Haridas S."/>
            <person name="Albert R."/>
            <person name="Binder M."/>
            <person name="Bloem J."/>
            <person name="Labutti K."/>
            <person name="Salamov A."/>
            <person name="Andreopoulos B."/>
            <person name="Baker S."/>
            <person name="Barry K."/>
            <person name="Bills G."/>
            <person name="Bluhm B."/>
            <person name="Cannon C."/>
            <person name="Castanera R."/>
            <person name="Culley D."/>
            <person name="Daum C."/>
            <person name="Ezra D."/>
            <person name="Gonzalez J."/>
            <person name="Henrissat B."/>
            <person name="Kuo A."/>
            <person name="Liang C."/>
            <person name="Lipzen A."/>
            <person name="Lutzoni F."/>
            <person name="Magnuson J."/>
            <person name="Mondo S."/>
            <person name="Nolan M."/>
            <person name="Ohm R."/>
            <person name="Pangilinan J."/>
            <person name="Park H.-J."/>
            <person name="Ramirez L."/>
            <person name="Alfaro M."/>
            <person name="Sun H."/>
            <person name="Tritt A."/>
            <person name="Yoshinaga Y."/>
            <person name="Zwiers L.-H."/>
            <person name="Turgeon B."/>
            <person name="Goodwin S."/>
            <person name="Spatafora J."/>
            <person name="Crous P."/>
            <person name="Grigoriev I."/>
        </authorList>
    </citation>
    <scope>NUCLEOTIDE SEQUENCE</scope>
    <source>
        <strain evidence="2">CBS 110217</strain>
    </source>
</reference>
<feature type="compositionally biased region" description="Polar residues" evidence="1">
    <location>
        <begin position="919"/>
        <end position="928"/>
    </location>
</feature>
<organism evidence="2 3">
    <name type="scientific">Setomelanomma holmii</name>
    <dbReference type="NCBI Taxonomy" id="210430"/>
    <lineage>
        <taxon>Eukaryota</taxon>
        <taxon>Fungi</taxon>
        <taxon>Dikarya</taxon>
        <taxon>Ascomycota</taxon>
        <taxon>Pezizomycotina</taxon>
        <taxon>Dothideomycetes</taxon>
        <taxon>Pleosporomycetidae</taxon>
        <taxon>Pleosporales</taxon>
        <taxon>Pleosporineae</taxon>
        <taxon>Phaeosphaeriaceae</taxon>
        <taxon>Setomelanomma</taxon>
    </lineage>
</organism>
<feature type="region of interest" description="Disordered" evidence="1">
    <location>
        <begin position="223"/>
        <end position="255"/>
    </location>
</feature>
<sequence>MITKKTFQSASKTAKKATKGTPPLFVEDAPKYKPICTAIYVYSSTNNQIAHVIPGTKADFNAITAERPAPSTRNTSVVLNTEGLAAYERPAIVSIKETYELASPPKSLAKSFAYAAGAVTASQLVVPESKRAISGSKAAAGPQRARSVSPASSSPSSPVSSTFSEATTRTSVSFASVVKGNGTHAIQGQPTKAIMMTVQGPRAMLQASSADNEGFEAVSNNKKVKQTTVSRPQQATEKPKVPTSVTPAVPPPKGMKLKFVKTTKDNFPALGASSREPPQKIATKPIPAPPSPEQLEGHQEKPVGWTVVSNKKGAKDAAPAESTIVALTPPIARKQRHEPRSTPIVAPEQAMAPTQDVAGGTSHRQIRDWVGVPYTKSSKVPKPYHLVHESKQSTNPFDKLDRVTKLPAPIPVGATRSRETQSTKAVAGTAAATAVIVTPKTAIKVEQNNSDAEKNTKEETEVLKNDQKKGSPPPKLPKVAVPSPPAKEPADQKQAKKAVDGSAQVAFEVKTLQTDSISDSGVTAQPDTAGDPADEAISDGSQGIPTYLDSRWYNTVRKLDVTAADQQPGPMLTKNQKRNRKMYHQRKKKTAAACEAKAADEAAEEKASRDAFLMQAAIAFLDNQTSKIFNVVGRSKDGEDGDCEDGGESDGDMKTYHSSFVPPPNLDIDFGVPAQGVSSTAASSMNPQDTALKFPSSTFNFAASTFSFEVVKVDTTAPSSTGSSSASQGADIRNPFTSATPTMSIFAGTGFGSMPSLPPQPSSEKKDATAASSTAAATSPESPNSPRSPTSSCDSSECGSTSENQDENFGDPSCSTDSLHGNFEQTEVTDLPKEAAEFRDNTSCCSGSTTVANTEVYEGEGDVASQTPSVEKIEGDVQWHETAPTTAEHDHAASLRHCAQVSAVFEPTSDIAGLDETTPADSSSFTNDHVSENETGHTEIVSDVHGSLNLDATLMEPSAEDGFDINEALDAANVPLLDKDDASAYLEFEVNMPSSSLAVVRDAADHDQAAALVTSQAHVTTPEPYQEVSEVPLEPAVLVVGSVADDADTLDTTVYEVHDLHHTSSDSESDLGRSTAEITDSPLSSSASNDDCETDSETDPAANVLPTFRAFSTPVNVGCRDAIKRDPVFNYMRNVNTRQPSSFYYGRPAPELLPSPPASVPETAYVREKLPVPEVADSHTTRPINARRHLNTQIGIITLSSFLLVLPNPSSTSLSKLDLITAYLAVAAIERDALAFGPCKTYGAATVLANKYLQHKVFVGHIKLAEFLGAIEFGVGGEVEDAKVVGAWEKCAEKNEVVEEMESRFCGM</sequence>
<feature type="compositionally biased region" description="Polar residues" evidence="1">
    <location>
        <begin position="223"/>
        <end position="236"/>
    </location>
</feature>
<dbReference type="OrthoDB" id="10684197at2759"/>
<keyword evidence="3" id="KW-1185">Reference proteome</keyword>
<evidence type="ECO:0000313" key="3">
    <source>
        <dbReference type="Proteomes" id="UP000799777"/>
    </source>
</evidence>
<feature type="region of interest" description="Disordered" evidence="1">
    <location>
        <begin position="1061"/>
        <end position="1101"/>
    </location>
</feature>
<feature type="compositionally biased region" description="Low complexity" evidence="1">
    <location>
        <begin position="716"/>
        <end position="730"/>
    </location>
</feature>
<feature type="compositionally biased region" description="Pro residues" evidence="1">
    <location>
        <begin position="471"/>
        <end position="487"/>
    </location>
</feature>
<evidence type="ECO:0000313" key="2">
    <source>
        <dbReference type="EMBL" id="KAF2026746.1"/>
    </source>
</evidence>
<feature type="compositionally biased region" description="Low complexity" evidence="1">
    <location>
        <begin position="144"/>
        <end position="161"/>
    </location>
</feature>
<feature type="region of interest" description="Disordered" evidence="1">
    <location>
        <begin position="716"/>
        <end position="820"/>
    </location>
</feature>
<feature type="compositionally biased region" description="Basic and acidic residues" evidence="1">
    <location>
        <begin position="488"/>
        <end position="499"/>
    </location>
</feature>
<feature type="region of interest" description="Disordered" evidence="1">
    <location>
        <begin position="134"/>
        <end position="165"/>
    </location>
</feature>
<dbReference type="Proteomes" id="UP000799777">
    <property type="component" value="Unassembled WGS sequence"/>
</dbReference>
<feature type="compositionally biased region" description="Low complexity" evidence="1">
    <location>
        <begin position="769"/>
        <end position="803"/>
    </location>
</feature>
<gene>
    <name evidence="2" type="ORF">EK21DRAFT_92103</name>
</gene>
<feature type="compositionally biased region" description="Polar residues" evidence="1">
    <location>
        <begin position="511"/>
        <end position="526"/>
    </location>
</feature>
<evidence type="ECO:0000256" key="1">
    <source>
        <dbReference type="SAM" id="MobiDB-lite"/>
    </source>
</evidence>
<feature type="compositionally biased region" description="Polar residues" evidence="1">
    <location>
        <begin position="1076"/>
        <end position="1089"/>
    </location>
</feature>
<feature type="compositionally biased region" description="Basic and acidic residues" evidence="1">
    <location>
        <begin position="451"/>
        <end position="469"/>
    </location>
</feature>
<feature type="region of interest" description="Disordered" evidence="1">
    <location>
        <begin position="1"/>
        <end position="20"/>
    </location>
</feature>
<protein>
    <submittedName>
        <fullName evidence="2">Uncharacterized protein</fullName>
    </submittedName>
</protein>
<feature type="compositionally biased region" description="Low complexity" evidence="1">
    <location>
        <begin position="1"/>
        <end position="12"/>
    </location>
</feature>
<feature type="region of interest" description="Disordered" evidence="1">
    <location>
        <begin position="443"/>
        <end position="543"/>
    </location>
</feature>
<accession>A0A9P4LHF6</accession>
<dbReference type="EMBL" id="ML978237">
    <property type="protein sequence ID" value="KAF2026746.1"/>
    <property type="molecule type" value="Genomic_DNA"/>
</dbReference>